<reference evidence="2" key="1">
    <citation type="journal article" date="2021" name="Sci. Rep.">
        <title>Diploid genomic architecture of Nitzschia inconspicua, an elite biomass production diatom.</title>
        <authorList>
            <person name="Oliver A."/>
            <person name="Podell S."/>
            <person name="Pinowska A."/>
            <person name="Traller J.C."/>
            <person name="Smith S.R."/>
            <person name="McClure R."/>
            <person name="Beliaev A."/>
            <person name="Bohutskyi P."/>
            <person name="Hill E.A."/>
            <person name="Rabines A."/>
            <person name="Zheng H."/>
            <person name="Allen L.Z."/>
            <person name="Kuo A."/>
            <person name="Grigoriev I.V."/>
            <person name="Allen A.E."/>
            <person name="Hazlebeck D."/>
            <person name="Allen E.E."/>
        </authorList>
    </citation>
    <scope>NUCLEOTIDE SEQUENCE</scope>
    <source>
        <strain evidence="2">Hildebrandi</strain>
    </source>
</reference>
<evidence type="ECO:0000313" key="2">
    <source>
        <dbReference type="EMBL" id="KAG7348567.1"/>
    </source>
</evidence>
<sequence>MKTHGTCAFKFECEAFGIAQCLNKCSLILLFASYLSWLDRAGRPVKPEPDGWITITQEDFSQYRITSDALFFMNNGAKSSPTTQPSNNRSVPDPVEHFKRGIK</sequence>
<dbReference type="Proteomes" id="UP000693970">
    <property type="component" value="Unassembled WGS sequence"/>
</dbReference>
<proteinExistence type="predicted"/>
<gene>
    <name evidence="2" type="ORF">IV203_017272</name>
</gene>
<feature type="compositionally biased region" description="Polar residues" evidence="1">
    <location>
        <begin position="76"/>
        <end position="90"/>
    </location>
</feature>
<name>A0A9K3PI84_9STRA</name>
<dbReference type="AlphaFoldDB" id="A0A9K3PI84"/>
<feature type="compositionally biased region" description="Basic and acidic residues" evidence="1">
    <location>
        <begin position="94"/>
        <end position="103"/>
    </location>
</feature>
<feature type="region of interest" description="Disordered" evidence="1">
    <location>
        <begin position="75"/>
        <end position="103"/>
    </location>
</feature>
<accession>A0A9K3PI84</accession>
<organism evidence="2 3">
    <name type="scientific">Nitzschia inconspicua</name>
    <dbReference type="NCBI Taxonomy" id="303405"/>
    <lineage>
        <taxon>Eukaryota</taxon>
        <taxon>Sar</taxon>
        <taxon>Stramenopiles</taxon>
        <taxon>Ochrophyta</taxon>
        <taxon>Bacillariophyta</taxon>
        <taxon>Bacillariophyceae</taxon>
        <taxon>Bacillariophycidae</taxon>
        <taxon>Bacillariales</taxon>
        <taxon>Bacillariaceae</taxon>
        <taxon>Nitzschia</taxon>
    </lineage>
</organism>
<comment type="caution">
    <text evidence="2">The sequence shown here is derived from an EMBL/GenBank/DDBJ whole genome shotgun (WGS) entry which is preliminary data.</text>
</comment>
<reference evidence="2" key="2">
    <citation type="submission" date="2021-04" db="EMBL/GenBank/DDBJ databases">
        <authorList>
            <person name="Podell S."/>
        </authorList>
    </citation>
    <scope>NUCLEOTIDE SEQUENCE</scope>
    <source>
        <strain evidence="2">Hildebrandi</strain>
    </source>
</reference>
<dbReference type="EMBL" id="JAGRRH010000020">
    <property type="protein sequence ID" value="KAG7348567.1"/>
    <property type="molecule type" value="Genomic_DNA"/>
</dbReference>
<keyword evidence="3" id="KW-1185">Reference proteome</keyword>
<evidence type="ECO:0000256" key="1">
    <source>
        <dbReference type="SAM" id="MobiDB-lite"/>
    </source>
</evidence>
<protein>
    <submittedName>
        <fullName evidence="2">Uncharacterized protein</fullName>
    </submittedName>
</protein>
<evidence type="ECO:0000313" key="3">
    <source>
        <dbReference type="Proteomes" id="UP000693970"/>
    </source>
</evidence>